<dbReference type="PANTHER" id="PTHR10806:SF6">
    <property type="entry name" value="SIGNAL PEPTIDASE COMPLEX CATALYTIC SUBUNIT SEC11"/>
    <property type="match status" value="1"/>
</dbReference>
<dbReference type="PANTHER" id="PTHR10806">
    <property type="entry name" value="SIGNAL PEPTIDASE COMPLEX CATALYTIC SUBUNIT SEC11"/>
    <property type="match status" value="1"/>
</dbReference>
<evidence type="ECO:0000256" key="6">
    <source>
        <dbReference type="SAM" id="Phobius"/>
    </source>
</evidence>
<evidence type="ECO:0000256" key="5">
    <source>
        <dbReference type="SAM" id="MobiDB-lite"/>
    </source>
</evidence>
<accession>A0ABD5P5Y6</accession>
<dbReference type="InterPro" id="IPR019533">
    <property type="entry name" value="Peptidase_S26"/>
</dbReference>
<protein>
    <submittedName>
        <fullName evidence="7">S26 family signal peptidase</fullName>
    </submittedName>
</protein>
<evidence type="ECO:0000256" key="4">
    <source>
        <dbReference type="ARBA" id="ARBA00023136"/>
    </source>
</evidence>
<evidence type="ECO:0000256" key="1">
    <source>
        <dbReference type="ARBA" id="ARBA00004370"/>
    </source>
</evidence>
<evidence type="ECO:0000256" key="3">
    <source>
        <dbReference type="ARBA" id="ARBA00022989"/>
    </source>
</evidence>
<dbReference type="SUPFAM" id="SSF51306">
    <property type="entry name" value="LexA/Signal peptidase"/>
    <property type="match status" value="1"/>
</dbReference>
<proteinExistence type="predicted"/>
<keyword evidence="3 6" id="KW-1133">Transmembrane helix</keyword>
<dbReference type="GO" id="GO:0016020">
    <property type="term" value="C:membrane"/>
    <property type="evidence" value="ECO:0007669"/>
    <property type="project" value="UniProtKB-SubCell"/>
</dbReference>
<feature type="compositionally biased region" description="Acidic residues" evidence="5">
    <location>
        <begin position="8"/>
        <end position="18"/>
    </location>
</feature>
<feature type="transmembrane region" description="Helical" evidence="6">
    <location>
        <begin position="121"/>
        <end position="142"/>
    </location>
</feature>
<dbReference type="InterPro" id="IPR036286">
    <property type="entry name" value="LexA/Signal_pep-like_sf"/>
</dbReference>
<dbReference type="RefSeq" id="WP_246973389.1">
    <property type="nucleotide sequence ID" value="NZ_CP095397.1"/>
</dbReference>
<dbReference type="EMBL" id="JBHSDJ010000133">
    <property type="protein sequence ID" value="MFC4249560.1"/>
    <property type="molecule type" value="Genomic_DNA"/>
</dbReference>
<sequence length="355" mass="38042">MSGPGSDDSSDDFGDSDDWDRRESSSTSDHDDQRRPSSRRDGRETTGEADSGGLDDRSGQSDADVERRASDEHREEYRSDADRPRDARSTSSSRPVTVEDDGVFRWFLRSNDGTVVAMRDVLSSVAIVLLVGLVLFGVSGVWPPLVAVESGSMEPHMERGDLVFVVNETRFVGNEPIDGTGVVTYDAGATAGYEQFGNPGDVIIFKPDGSESQTPIIHRAHFWVDEDENWVETKANPEYTGGATCAEVRTCPAPYAGFVTKGDANSGYDQAHGGARKGIVKPEWITGKAMFRIPWLGHIRLAFDQTLTAQTLTTSPDAGAASTSGLSPAPDGIEIGLVGVASALAVAGSRRPGSW</sequence>
<evidence type="ECO:0000313" key="7">
    <source>
        <dbReference type="EMBL" id="MFC4249560.1"/>
    </source>
</evidence>
<dbReference type="CDD" id="cd06530">
    <property type="entry name" value="S26_SPase_I"/>
    <property type="match status" value="1"/>
</dbReference>
<comment type="caution">
    <text evidence="7">The sequence shown here is derived from an EMBL/GenBank/DDBJ whole genome shotgun (WGS) entry which is preliminary data.</text>
</comment>
<feature type="compositionally biased region" description="Basic and acidic residues" evidence="5">
    <location>
        <begin position="54"/>
        <end position="88"/>
    </location>
</feature>
<name>A0ABD5P5Y6_9EURY</name>
<dbReference type="InterPro" id="IPR001733">
    <property type="entry name" value="Peptidase_S26B"/>
</dbReference>
<comment type="subcellular location">
    <subcellularLocation>
        <location evidence="1">Membrane</location>
    </subcellularLocation>
</comment>
<dbReference type="GeneID" id="71853449"/>
<dbReference type="AlphaFoldDB" id="A0ABD5P5Y6"/>
<evidence type="ECO:0000256" key="2">
    <source>
        <dbReference type="ARBA" id="ARBA00022692"/>
    </source>
</evidence>
<keyword evidence="2 6" id="KW-0812">Transmembrane</keyword>
<evidence type="ECO:0000313" key="8">
    <source>
        <dbReference type="Proteomes" id="UP001595821"/>
    </source>
</evidence>
<feature type="region of interest" description="Disordered" evidence="5">
    <location>
        <begin position="1"/>
        <end position="95"/>
    </location>
</feature>
<feature type="compositionally biased region" description="Basic and acidic residues" evidence="5">
    <location>
        <begin position="19"/>
        <end position="46"/>
    </location>
</feature>
<gene>
    <name evidence="7" type="ORF">ACFOZ7_21940</name>
</gene>
<organism evidence="7 8">
    <name type="scientific">Natribaculum luteum</name>
    <dbReference type="NCBI Taxonomy" id="1586232"/>
    <lineage>
        <taxon>Archaea</taxon>
        <taxon>Methanobacteriati</taxon>
        <taxon>Methanobacteriota</taxon>
        <taxon>Stenosarchaea group</taxon>
        <taxon>Halobacteria</taxon>
        <taxon>Halobacteriales</taxon>
        <taxon>Natrialbaceae</taxon>
        <taxon>Natribaculum</taxon>
    </lineage>
</organism>
<dbReference type="Proteomes" id="UP001595821">
    <property type="component" value="Unassembled WGS sequence"/>
</dbReference>
<keyword evidence="4 6" id="KW-0472">Membrane</keyword>
<reference evidence="7 8" key="1">
    <citation type="journal article" date="2014" name="Int. J. Syst. Evol. Microbiol.">
        <title>Complete genome sequence of Corynebacterium casei LMG S-19264T (=DSM 44701T), isolated from a smear-ripened cheese.</title>
        <authorList>
            <consortium name="US DOE Joint Genome Institute (JGI-PGF)"/>
            <person name="Walter F."/>
            <person name="Albersmeier A."/>
            <person name="Kalinowski J."/>
            <person name="Ruckert C."/>
        </authorList>
    </citation>
    <scope>NUCLEOTIDE SEQUENCE [LARGE SCALE GENOMIC DNA]</scope>
    <source>
        <strain evidence="7 8">IBRC-M 10912</strain>
    </source>
</reference>